<evidence type="ECO:0000313" key="6">
    <source>
        <dbReference type="EMBL" id="KAK7602841.1"/>
    </source>
</evidence>
<dbReference type="Gene3D" id="3.30.560.10">
    <property type="entry name" value="Glucose Oxidase, domain 3"/>
    <property type="match status" value="1"/>
</dbReference>
<comment type="cofactor">
    <cofactor evidence="3">
        <name>FAD</name>
        <dbReference type="ChEBI" id="CHEBI:57692"/>
    </cofactor>
</comment>
<dbReference type="PIRSF" id="PIRSF000137">
    <property type="entry name" value="Alcohol_oxidase"/>
    <property type="match status" value="1"/>
</dbReference>
<dbReference type="EMBL" id="JBBCAQ010000007">
    <property type="protein sequence ID" value="KAK7602841.1"/>
    <property type="molecule type" value="Genomic_DNA"/>
</dbReference>
<keyword evidence="3" id="KW-0285">Flavoprotein</keyword>
<feature type="domain" description="Glucose-methanol-choline oxidoreductase N-terminal" evidence="5">
    <location>
        <begin position="315"/>
        <end position="329"/>
    </location>
</feature>
<accession>A0AAN9Y8C2</accession>
<dbReference type="PANTHER" id="PTHR11552:SF216">
    <property type="entry name" value="GLUCOSE-METHANOL-CHOLINE OXIDOREDUCTASE N-TERMINAL DOMAIN-CONTAINING PROTEIN"/>
    <property type="match status" value="1"/>
</dbReference>
<feature type="signal peptide" evidence="4">
    <location>
        <begin position="1"/>
        <end position="22"/>
    </location>
</feature>
<dbReference type="InterPro" id="IPR000172">
    <property type="entry name" value="GMC_OxRdtase_N"/>
</dbReference>
<evidence type="ECO:0000259" key="5">
    <source>
        <dbReference type="PROSITE" id="PS00624"/>
    </source>
</evidence>
<dbReference type="Pfam" id="PF00732">
    <property type="entry name" value="GMC_oxred_N"/>
    <property type="match status" value="1"/>
</dbReference>
<dbReference type="GO" id="GO:0016614">
    <property type="term" value="F:oxidoreductase activity, acting on CH-OH group of donors"/>
    <property type="evidence" value="ECO:0007669"/>
    <property type="project" value="InterPro"/>
</dbReference>
<evidence type="ECO:0000256" key="1">
    <source>
        <dbReference type="ARBA" id="ARBA00010790"/>
    </source>
</evidence>
<feature type="chain" id="PRO_5042911216" description="Glucose-methanol-choline oxidoreductase N-terminal domain-containing protein" evidence="4">
    <location>
        <begin position="23"/>
        <end position="634"/>
    </location>
</feature>
<dbReference type="InterPro" id="IPR007867">
    <property type="entry name" value="GMC_OxRtase_C"/>
</dbReference>
<feature type="binding site" evidence="3">
    <location>
        <position position="278"/>
    </location>
    <ligand>
        <name>FAD</name>
        <dbReference type="ChEBI" id="CHEBI:57692"/>
    </ligand>
</feature>
<gene>
    <name evidence="6" type="ORF">V9T40_006815</name>
</gene>
<proteinExistence type="inferred from homology"/>
<keyword evidence="4" id="KW-0732">Signal</keyword>
<dbReference type="Gene3D" id="3.50.50.60">
    <property type="entry name" value="FAD/NAD(P)-binding domain"/>
    <property type="match status" value="1"/>
</dbReference>
<name>A0AAN9Y8C2_9HEMI</name>
<evidence type="ECO:0000256" key="3">
    <source>
        <dbReference type="PIRSR" id="PIRSR000137-2"/>
    </source>
</evidence>
<evidence type="ECO:0000313" key="7">
    <source>
        <dbReference type="Proteomes" id="UP001367676"/>
    </source>
</evidence>
<dbReference type="AlphaFoldDB" id="A0AAN9Y8C2"/>
<dbReference type="PROSITE" id="PS00624">
    <property type="entry name" value="GMC_OXRED_2"/>
    <property type="match status" value="1"/>
</dbReference>
<keyword evidence="7" id="KW-1185">Reference proteome</keyword>
<dbReference type="PANTHER" id="PTHR11552">
    <property type="entry name" value="GLUCOSE-METHANOL-CHOLINE GMC OXIDOREDUCTASE"/>
    <property type="match status" value="1"/>
</dbReference>
<feature type="active site" description="Proton donor" evidence="2">
    <location>
        <position position="561"/>
    </location>
</feature>
<sequence>MRSHKPLIFALLFCATLSPSPAQLKFGDIFAPLKRAYRIRGFPFREDPDFGNKPIFDEYDFIVVGSGPGGSVVASRLSENPKWNVLLLEAGHDEGIINQVSTIAHYLQFTNYNWHYQTEHQSGACLGLVNERCPWPAGKGTGGSSLINNNIYTRGNKLDFDGWAKAGNKGWSYDELLPYFTKSEDVNIAEYKRSPYHGVGGPLPIEYPPFRSPLLEKFLESAREVGLKLVDYNNPNTHEGFSHIQGTIRQGRKVSAYRAFIKPFKSRKNLHVAILSRVTKILIKPDTKQAYGVEFVKNRRRRTVRARKEVIVSAGAFNSPQLLMLSGIGPKEHLEEMGIPVLKDLRVGDNLQEHPAFASLAFTVNQTQVSLIPERLLKNMVPSLLDWVEGVGWLSTLACEGLGYVHTKYNDRSKKPAPDIEYIFVPTSLAGEAGAGGDLLRRTMGIPDNTFNDVFRDIKKKDAWSIWPMLMYPESRGTVRLRSSNPWQPPKLQSNFFAESVDLYRIVEGIKMVIKLSETKAFQSFGSTLNRRPFPACKHFGFGSDEYWACCVRQWTMQMHHQCGTCKMGPEWDRNAVVSPRLKVYGIKGLRVVDASIMPTIPGAHTVAGAYMVGEKGADLIKEDWNWTNPKTSR</sequence>
<dbReference type="InterPro" id="IPR036188">
    <property type="entry name" value="FAD/NAD-bd_sf"/>
</dbReference>
<dbReference type="InterPro" id="IPR012132">
    <property type="entry name" value="GMC_OxRdtase"/>
</dbReference>
<evidence type="ECO:0000256" key="4">
    <source>
        <dbReference type="SAM" id="SignalP"/>
    </source>
</evidence>
<keyword evidence="3" id="KW-0274">FAD</keyword>
<dbReference type="SUPFAM" id="SSF51905">
    <property type="entry name" value="FAD/NAD(P)-binding domain"/>
    <property type="match status" value="1"/>
</dbReference>
<dbReference type="SUPFAM" id="SSF54373">
    <property type="entry name" value="FAD-linked reductases, C-terminal domain"/>
    <property type="match status" value="1"/>
</dbReference>
<organism evidence="6 7">
    <name type="scientific">Parthenolecanium corni</name>
    <dbReference type="NCBI Taxonomy" id="536013"/>
    <lineage>
        <taxon>Eukaryota</taxon>
        <taxon>Metazoa</taxon>
        <taxon>Ecdysozoa</taxon>
        <taxon>Arthropoda</taxon>
        <taxon>Hexapoda</taxon>
        <taxon>Insecta</taxon>
        <taxon>Pterygota</taxon>
        <taxon>Neoptera</taxon>
        <taxon>Paraneoptera</taxon>
        <taxon>Hemiptera</taxon>
        <taxon>Sternorrhyncha</taxon>
        <taxon>Coccoidea</taxon>
        <taxon>Coccidae</taxon>
        <taxon>Parthenolecanium</taxon>
    </lineage>
</organism>
<dbReference type="Pfam" id="PF05199">
    <property type="entry name" value="GMC_oxred_C"/>
    <property type="match status" value="1"/>
</dbReference>
<comment type="caution">
    <text evidence="6">The sequence shown here is derived from an EMBL/GenBank/DDBJ whole genome shotgun (WGS) entry which is preliminary data.</text>
</comment>
<reference evidence="6 7" key="1">
    <citation type="submission" date="2024-03" db="EMBL/GenBank/DDBJ databases">
        <title>Adaptation during the transition from Ophiocordyceps entomopathogen to insect associate is accompanied by gene loss and intensified selection.</title>
        <authorList>
            <person name="Ward C.M."/>
            <person name="Onetto C.A."/>
            <person name="Borneman A.R."/>
        </authorList>
    </citation>
    <scope>NUCLEOTIDE SEQUENCE [LARGE SCALE GENOMIC DNA]</scope>
    <source>
        <strain evidence="6">AWRI1</strain>
        <tissue evidence="6">Single Adult Female</tissue>
    </source>
</reference>
<dbReference type="Proteomes" id="UP001367676">
    <property type="component" value="Unassembled WGS sequence"/>
</dbReference>
<comment type="similarity">
    <text evidence="1">Belongs to the GMC oxidoreductase family.</text>
</comment>
<evidence type="ECO:0000256" key="2">
    <source>
        <dbReference type="PIRSR" id="PIRSR000137-1"/>
    </source>
</evidence>
<dbReference type="GO" id="GO:0050660">
    <property type="term" value="F:flavin adenine dinucleotide binding"/>
    <property type="evidence" value="ECO:0007669"/>
    <property type="project" value="InterPro"/>
</dbReference>
<protein>
    <recommendedName>
        <fullName evidence="5">Glucose-methanol-choline oxidoreductase N-terminal domain-containing protein</fullName>
    </recommendedName>
</protein>
<feature type="active site" description="Proton acceptor" evidence="2">
    <location>
        <position position="605"/>
    </location>
</feature>